<proteinExistence type="predicted"/>
<name>A0AAE1K3R9_PETCI</name>
<reference evidence="2" key="1">
    <citation type="submission" date="2023-10" db="EMBL/GenBank/DDBJ databases">
        <title>Genome assemblies of two species of porcelain crab, Petrolisthes cinctipes and Petrolisthes manimaculis (Anomura: Porcellanidae).</title>
        <authorList>
            <person name="Angst P."/>
        </authorList>
    </citation>
    <scope>NUCLEOTIDE SEQUENCE</scope>
    <source>
        <strain evidence="2">PB745_01</strain>
        <tissue evidence="2">Gill</tissue>
    </source>
</reference>
<feature type="compositionally biased region" description="Basic and acidic residues" evidence="1">
    <location>
        <begin position="19"/>
        <end position="41"/>
    </location>
</feature>
<evidence type="ECO:0000313" key="2">
    <source>
        <dbReference type="EMBL" id="KAK3864771.1"/>
    </source>
</evidence>
<organism evidence="2 3">
    <name type="scientific">Petrolisthes cinctipes</name>
    <name type="common">Flat porcelain crab</name>
    <dbReference type="NCBI Taxonomy" id="88211"/>
    <lineage>
        <taxon>Eukaryota</taxon>
        <taxon>Metazoa</taxon>
        <taxon>Ecdysozoa</taxon>
        <taxon>Arthropoda</taxon>
        <taxon>Crustacea</taxon>
        <taxon>Multicrustacea</taxon>
        <taxon>Malacostraca</taxon>
        <taxon>Eumalacostraca</taxon>
        <taxon>Eucarida</taxon>
        <taxon>Decapoda</taxon>
        <taxon>Pleocyemata</taxon>
        <taxon>Anomura</taxon>
        <taxon>Galatheoidea</taxon>
        <taxon>Porcellanidae</taxon>
        <taxon>Petrolisthes</taxon>
    </lineage>
</organism>
<sequence length="84" mass="9717">MKEGWEGKWKGRGRKKRMERGTWGEEEEGRGKERGDRGKEGSWEVFRWVGGMITPCPWTSSDTLALTAHCPVHHHRHQCTGSRL</sequence>
<gene>
    <name evidence="2" type="ORF">Pcinc_029571</name>
</gene>
<evidence type="ECO:0000256" key="1">
    <source>
        <dbReference type="SAM" id="MobiDB-lite"/>
    </source>
</evidence>
<keyword evidence="3" id="KW-1185">Reference proteome</keyword>
<dbReference type="AlphaFoldDB" id="A0AAE1K3R9"/>
<comment type="caution">
    <text evidence="2">The sequence shown here is derived from an EMBL/GenBank/DDBJ whole genome shotgun (WGS) entry which is preliminary data.</text>
</comment>
<dbReference type="EMBL" id="JAWQEG010003723">
    <property type="protein sequence ID" value="KAK3864771.1"/>
    <property type="molecule type" value="Genomic_DNA"/>
</dbReference>
<accession>A0AAE1K3R9</accession>
<dbReference type="Proteomes" id="UP001286313">
    <property type="component" value="Unassembled WGS sequence"/>
</dbReference>
<evidence type="ECO:0000313" key="3">
    <source>
        <dbReference type="Proteomes" id="UP001286313"/>
    </source>
</evidence>
<protein>
    <submittedName>
        <fullName evidence="2">Uncharacterized protein</fullName>
    </submittedName>
</protein>
<feature type="region of interest" description="Disordered" evidence="1">
    <location>
        <begin position="1"/>
        <end position="41"/>
    </location>
</feature>